<evidence type="ECO:0000256" key="5">
    <source>
        <dbReference type="ARBA" id="ARBA00022737"/>
    </source>
</evidence>
<dbReference type="Proteomes" id="UP001165065">
    <property type="component" value="Unassembled WGS sequence"/>
</dbReference>
<evidence type="ECO:0008006" key="14">
    <source>
        <dbReference type="Google" id="ProtNLM"/>
    </source>
</evidence>
<dbReference type="PROSITE" id="PS50920">
    <property type="entry name" value="SOLCAR"/>
    <property type="match status" value="3"/>
</dbReference>
<evidence type="ECO:0000256" key="8">
    <source>
        <dbReference type="ARBA" id="ARBA00023140"/>
    </source>
</evidence>
<name>A0A9W7GG04_9STRA</name>
<sequence length="311" mass="32993">MDEILIEATSASLGGLVSSTALFPLEIIKTKMQAMDTGASKGPSSEEKGQHTGDEESVCQGPSEEATALGVANGIYAEAGVLGFYKGVHFSSLQSMMEKGLYFIAYTGLKSVWRAVSGSDDIGTLPNLGLGCAAEWCQIPFTIPLDVLTTALATDTHNRGAYCIMSTLLSTKGISGMYKGVEAYIVLCLKPSIQYTVFERVKSIVLAARGKGGGDTLGAAEAFVLGMVARLVATMVVFPYTRAKVMMQAGKGKAGVTIPEMLKEIYEDKGMKGIFQGIGPELTRGVMSAALMMMVKEKIHGGVKNFIKGRR</sequence>
<dbReference type="GO" id="GO:0005347">
    <property type="term" value="F:ATP transmembrane transporter activity"/>
    <property type="evidence" value="ECO:0007669"/>
    <property type="project" value="InterPro"/>
</dbReference>
<dbReference type="GO" id="GO:0007031">
    <property type="term" value="P:peroxisome organization"/>
    <property type="evidence" value="ECO:0007669"/>
    <property type="project" value="TreeGrafter"/>
</dbReference>
<reference evidence="13" key="1">
    <citation type="journal article" date="2023" name="Commun. Biol.">
        <title>Genome analysis of Parmales, the sister group of diatoms, reveals the evolutionary specialization of diatoms from phago-mixotrophs to photoautotrophs.</title>
        <authorList>
            <person name="Ban H."/>
            <person name="Sato S."/>
            <person name="Yoshikawa S."/>
            <person name="Yamada K."/>
            <person name="Nakamura Y."/>
            <person name="Ichinomiya M."/>
            <person name="Sato N."/>
            <person name="Blanc-Mathieu R."/>
            <person name="Endo H."/>
            <person name="Kuwata A."/>
            <person name="Ogata H."/>
        </authorList>
    </citation>
    <scope>NUCLEOTIDE SEQUENCE [LARGE SCALE GENOMIC DNA]</scope>
</reference>
<dbReference type="GO" id="GO:0005778">
    <property type="term" value="C:peroxisomal membrane"/>
    <property type="evidence" value="ECO:0007669"/>
    <property type="project" value="UniProtKB-SubCell"/>
</dbReference>
<evidence type="ECO:0000256" key="6">
    <source>
        <dbReference type="ARBA" id="ARBA00022989"/>
    </source>
</evidence>
<keyword evidence="4 9" id="KW-0812">Transmembrane</keyword>
<dbReference type="InterPro" id="IPR023395">
    <property type="entry name" value="MCP_dom_sf"/>
</dbReference>
<organism evidence="12 13">
    <name type="scientific">Triparma columacea</name>
    <dbReference type="NCBI Taxonomy" id="722753"/>
    <lineage>
        <taxon>Eukaryota</taxon>
        <taxon>Sar</taxon>
        <taxon>Stramenopiles</taxon>
        <taxon>Ochrophyta</taxon>
        <taxon>Bolidophyceae</taxon>
        <taxon>Parmales</taxon>
        <taxon>Triparmaceae</taxon>
        <taxon>Triparma</taxon>
    </lineage>
</organism>
<gene>
    <name evidence="12" type="ORF">TrCOL_g4299</name>
</gene>
<evidence type="ECO:0000256" key="1">
    <source>
        <dbReference type="ARBA" id="ARBA00004585"/>
    </source>
</evidence>
<keyword evidence="6" id="KW-1133">Transmembrane helix</keyword>
<evidence type="ECO:0000256" key="9">
    <source>
        <dbReference type="PROSITE-ProRule" id="PRU00282"/>
    </source>
</evidence>
<keyword evidence="5" id="KW-0677">Repeat</keyword>
<feature type="repeat" description="Solcar" evidence="9">
    <location>
        <begin position="2"/>
        <end position="112"/>
    </location>
</feature>
<evidence type="ECO:0000256" key="2">
    <source>
        <dbReference type="ARBA" id="ARBA00006375"/>
    </source>
</evidence>
<comment type="similarity">
    <text evidence="2 10">Belongs to the mitochondrial carrier (TC 2.A.29) family.</text>
</comment>
<dbReference type="EMBL" id="BRYA01001453">
    <property type="protein sequence ID" value="GMI43481.1"/>
    <property type="molecule type" value="Genomic_DNA"/>
</dbReference>
<dbReference type="PANTHER" id="PTHR46650:SF1">
    <property type="entry name" value="PEROXISOMAL ADENINE NUCLEOTIDE TRANSPORTER 1"/>
    <property type="match status" value="1"/>
</dbReference>
<protein>
    <recommendedName>
        <fullName evidence="14">Mitochondrial carrier protein</fullName>
    </recommendedName>
</protein>
<evidence type="ECO:0000313" key="12">
    <source>
        <dbReference type="EMBL" id="GMI43481.1"/>
    </source>
</evidence>
<dbReference type="Pfam" id="PF00153">
    <property type="entry name" value="Mito_carr"/>
    <property type="match status" value="3"/>
</dbReference>
<evidence type="ECO:0000256" key="7">
    <source>
        <dbReference type="ARBA" id="ARBA00023136"/>
    </source>
</evidence>
<dbReference type="Gene3D" id="1.50.40.10">
    <property type="entry name" value="Mitochondrial carrier domain"/>
    <property type="match status" value="1"/>
</dbReference>
<keyword evidence="13" id="KW-1185">Reference proteome</keyword>
<dbReference type="OrthoDB" id="446044at2759"/>
<dbReference type="GO" id="GO:0015217">
    <property type="term" value="F:ADP transmembrane transporter activity"/>
    <property type="evidence" value="ECO:0007669"/>
    <property type="project" value="InterPro"/>
</dbReference>
<dbReference type="InterPro" id="IPR018108">
    <property type="entry name" value="MCP_transmembrane"/>
</dbReference>
<keyword evidence="7 9" id="KW-0472">Membrane</keyword>
<comment type="caution">
    <text evidence="12">The sequence shown here is derived from an EMBL/GenBank/DDBJ whole genome shotgun (WGS) entry which is preliminary data.</text>
</comment>
<keyword evidence="8" id="KW-0576">Peroxisome</keyword>
<keyword evidence="3 10" id="KW-0813">Transport</keyword>
<feature type="region of interest" description="Disordered" evidence="11">
    <location>
        <begin position="36"/>
        <end position="63"/>
    </location>
</feature>
<feature type="repeat" description="Solcar" evidence="9">
    <location>
        <begin position="122"/>
        <end position="204"/>
    </location>
</feature>
<feature type="compositionally biased region" description="Basic and acidic residues" evidence="11">
    <location>
        <begin position="44"/>
        <end position="54"/>
    </location>
</feature>
<dbReference type="InterPro" id="IPR045900">
    <property type="entry name" value="Peroxisomal_Ade_carrier"/>
</dbReference>
<evidence type="ECO:0000256" key="4">
    <source>
        <dbReference type="ARBA" id="ARBA00022692"/>
    </source>
</evidence>
<dbReference type="GO" id="GO:0006635">
    <property type="term" value="P:fatty acid beta-oxidation"/>
    <property type="evidence" value="ECO:0007669"/>
    <property type="project" value="InterPro"/>
</dbReference>
<dbReference type="AlphaFoldDB" id="A0A9W7GG04"/>
<evidence type="ECO:0000256" key="3">
    <source>
        <dbReference type="ARBA" id="ARBA00022448"/>
    </source>
</evidence>
<dbReference type="SUPFAM" id="SSF103506">
    <property type="entry name" value="Mitochondrial carrier"/>
    <property type="match status" value="1"/>
</dbReference>
<accession>A0A9W7GG04</accession>
<evidence type="ECO:0000256" key="11">
    <source>
        <dbReference type="SAM" id="MobiDB-lite"/>
    </source>
</evidence>
<evidence type="ECO:0000256" key="10">
    <source>
        <dbReference type="RuleBase" id="RU000488"/>
    </source>
</evidence>
<feature type="repeat" description="Solcar" evidence="9">
    <location>
        <begin position="217"/>
        <end position="302"/>
    </location>
</feature>
<evidence type="ECO:0000313" key="13">
    <source>
        <dbReference type="Proteomes" id="UP001165065"/>
    </source>
</evidence>
<proteinExistence type="inferred from homology"/>
<comment type="subcellular location">
    <subcellularLocation>
        <location evidence="1">Peroxisome membrane</location>
        <topology evidence="1">Multi-pass membrane protein</topology>
    </subcellularLocation>
</comment>
<dbReference type="PANTHER" id="PTHR46650">
    <property type="entry name" value="PEROXISOMAL ADENINE NUCLEOTIDE TRANSPORTER 1"/>
    <property type="match status" value="1"/>
</dbReference>